<dbReference type="GO" id="GO:0004596">
    <property type="term" value="F:protein-N-terminal amino-acid acetyltransferase activity"/>
    <property type="evidence" value="ECO:0007669"/>
    <property type="project" value="TreeGrafter"/>
</dbReference>
<accession>A0A427YAG2</accession>
<dbReference type="InterPro" id="IPR051646">
    <property type="entry name" value="NatB_acetyltransferase_subunit"/>
</dbReference>
<feature type="compositionally biased region" description="Low complexity" evidence="3">
    <location>
        <begin position="121"/>
        <end position="136"/>
    </location>
</feature>
<dbReference type="PANTHER" id="PTHR45910:SF1">
    <property type="entry name" value="N-ALPHA-ACETYLTRANSFERASE 20"/>
    <property type="match status" value="1"/>
</dbReference>
<dbReference type="Proteomes" id="UP000279236">
    <property type="component" value="Unassembled WGS sequence"/>
</dbReference>
<proteinExistence type="predicted"/>
<dbReference type="RefSeq" id="XP_028480145.1">
    <property type="nucleotide sequence ID" value="XM_028616288.1"/>
</dbReference>
<dbReference type="EMBL" id="RSCE01000001">
    <property type="protein sequence ID" value="RSH87937.1"/>
    <property type="molecule type" value="Genomic_DNA"/>
</dbReference>
<sequence>MSILRPFDATDVLRFHSVNADPWTATYHNGYYASYLAQWPDWCIAAQPAFGDSVGAYMIAKHEPPAPDPQHHGHLTALSISPAMRGLGLARVFMAMLERLSSDGSAGWPAPSPLSPPPPAAAAAEGAPAEGANGNSTPDADEPPQAPDGTDCVDAFFVDLFVRCNNHRATEMYEKLGYSVFRRVVDYYTGMEGVGSSRDELDGFDMRKSMPKDTAGRYVRANGRDILVSPDQVWA</sequence>
<evidence type="ECO:0000313" key="5">
    <source>
        <dbReference type="EMBL" id="RSH87937.1"/>
    </source>
</evidence>
<feature type="compositionally biased region" description="Pro residues" evidence="3">
    <location>
        <begin position="110"/>
        <end position="120"/>
    </location>
</feature>
<reference evidence="5 6" key="1">
    <citation type="submission" date="2018-11" db="EMBL/GenBank/DDBJ databases">
        <title>Genome sequence of Apiotrichum porosum DSM 27194.</title>
        <authorList>
            <person name="Aliyu H."/>
            <person name="Gorte O."/>
            <person name="Ochsenreither K."/>
        </authorList>
    </citation>
    <scope>NUCLEOTIDE SEQUENCE [LARGE SCALE GENOMIC DNA]</scope>
    <source>
        <strain evidence="5 6">DSM 27194</strain>
    </source>
</reference>
<dbReference type="InterPro" id="IPR000182">
    <property type="entry name" value="GNAT_dom"/>
</dbReference>
<dbReference type="PROSITE" id="PS51186">
    <property type="entry name" value="GNAT"/>
    <property type="match status" value="1"/>
</dbReference>
<keyword evidence="6" id="KW-1185">Reference proteome</keyword>
<dbReference type="OrthoDB" id="10264728at2759"/>
<evidence type="ECO:0000313" key="6">
    <source>
        <dbReference type="Proteomes" id="UP000279236"/>
    </source>
</evidence>
<evidence type="ECO:0000256" key="1">
    <source>
        <dbReference type="ARBA" id="ARBA00022679"/>
    </source>
</evidence>
<feature type="domain" description="N-acetyltransferase" evidence="4">
    <location>
        <begin position="2"/>
        <end position="211"/>
    </location>
</feature>
<dbReference type="STRING" id="105984.A0A427YAG2"/>
<comment type="caution">
    <text evidence="5">The sequence shown here is derived from an EMBL/GenBank/DDBJ whole genome shotgun (WGS) entry which is preliminary data.</text>
</comment>
<evidence type="ECO:0000256" key="3">
    <source>
        <dbReference type="SAM" id="MobiDB-lite"/>
    </source>
</evidence>
<keyword evidence="2" id="KW-0012">Acyltransferase</keyword>
<evidence type="ECO:0000256" key="2">
    <source>
        <dbReference type="ARBA" id="ARBA00023315"/>
    </source>
</evidence>
<dbReference type="GO" id="GO:0031416">
    <property type="term" value="C:NatB complex"/>
    <property type="evidence" value="ECO:0007669"/>
    <property type="project" value="TreeGrafter"/>
</dbReference>
<dbReference type="Gene3D" id="3.40.630.30">
    <property type="match status" value="1"/>
</dbReference>
<name>A0A427YAG2_9TREE</name>
<evidence type="ECO:0000259" key="4">
    <source>
        <dbReference type="PROSITE" id="PS51186"/>
    </source>
</evidence>
<dbReference type="PANTHER" id="PTHR45910">
    <property type="entry name" value="N-ALPHA-ACETYLTRANSFERASE 20"/>
    <property type="match status" value="1"/>
</dbReference>
<keyword evidence="1 5" id="KW-0808">Transferase</keyword>
<dbReference type="SUPFAM" id="SSF55729">
    <property type="entry name" value="Acyl-CoA N-acyltransferases (Nat)"/>
    <property type="match status" value="1"/>
</dbReference>
<dbReference type="GeneID" id="39585002"/>
<feature type="region of interest" description="Disordered" evidence="3">
    <location>
        <begin position="105"/>
        <end position="149"/>
    </location>
</feature>
<dbReference type="AlphaFoldDB" id="A0A427YAG2"/>
<dbReference type="InterPro" id="IPR016181">
    <property type="entry name" value="Acyl_CoA_acyltransferase"/>
</dbReference>
<protein>
    <submittedName>
        <fullName evidence="5">N-terminal acetyltransferase</fullName>
    </submittedName>
</protein>
<gene>
    <name evidence="5" type="primary">NAT3</name>
    <name evidence="5" type="ORF">EHS24_000459</name>
</gene>
<organism evidence="5 6">
    <name type="scientific">Apiotrichum porosum</name>
    <dbReference type="NCBI Taxonomy" id="105984"/>
    <lineage>
        <taxon>Eukaryota</taxon>
        <taxon>Fungi</taxon>
        <taxon>Dikarya</taxon>
        <taxon>Basidiomycota</taxon>
        <taxon>Agaricomycotina</taxon>
        <taxon>Tremellomycetes</taxon>
        <taxon>Trichosporonales</taxon>
        <taxon>Trichosporonaceae</taxon>
        <taxon>Apiotrichum</taxon>
    </lineage>
</organism>